<dbReference type="PANTHER" id="PTHR19134:SF449">
    <property type="entry name" value="TYROSINE-PROTEIN PHOSPHATASE 1"/>
    <property type="match status" value="1"/>
</dbReference>
<organism evidence="4 5">
    <name type="scientific">Trichodelitschia bisporula</name>
    <dbReference type="NCBI Taxonomy" id="703511"/>
    <lineage>
        <taxon>Eukaryota</taxon>
        <taxon>Fungi</taxon>
        <taxon>Dikarya</taxon>
        <taxon>Ascomycota</taxon>
        <taxon>Pezizomycotina</taxon>
        <taxon>Dothideomycetes</taxon>
        <taxon>Dothideomycetes incertae sedis</taxon>
        <taxon>Phaeotrichales</taxon>
        <taxon>Phaeotrichaceae</taxon>
        <taxon>Trichodelitschia</taxon>
    </lineage>
</organism>
<keyword evidence="5" id="KW-1185">Reference proteome</keyword>
<dbReference type="EMBL" id="ML996696">
    <property type="protein sequence ID" value="KAF2400042.1"/>
    <property type="molecule type" value="Genomic_DNA"/>
</dbReference>
<dbReference type="InterPro" id="IPR029021">
    <property type="entry name" value="Prot-tyrosine_phosphatase-like"/>
</dbReference>
<dbReference type="PROSITE" id="PS50055">
    <property type="entry name" value="TYR_PHOSPHATASE_PTP"/>
    <property type="match status" value="1"/>
</dbReference>
<feature type="domain" description="Tyrosine specific protein phosphatases" evidence="3">
    <location>
        <begin position="216"/>
        <end position="297"/>
    </location>
</feature>
<reference evidence="4" key="1">
    <citation type="journal article" date="2020" name="Stud. Mycol.">
        <title>101 Dothideomycetes genomes: a test case for predicting lifestyles and emergence of pathogens.</title>
        <authorList>
            <person name="Haridas S."/>
            <person name="Albert R."/>
            <person name="Binder M."/>
            <person name="Bloem J."/>
            <person name="Labutti K."/>
            <person name="Salamov A."/>
            <person name="Andreopoulos B."/>
            <person name="Baker S."/>
            <person name="Barry K."/>
            <person name="Bills G."/>
            <person name="Bluhm B."/>
            <person name="Cannon C."/>
            <person name="Castanera R."/>
            <person name="Culley D."/>
            <person name="Daum C."/>
            <person name="Ezra D."/>
            <person name="Gonzalez J."/>
            <person name="Henrissat B."/>
            <person name="Kuo A."/>
            <person name="Liang C."/>
            <person name="Lipzen A."/>
            <person name="Lutzoni F."/>
            <person name="Magnuson J."/>
            <person name="Mondo S."/>
            <person name="Nolan M."/>
            <person name="Ohm R."/>
            <person name="Pangilinan J."/>
            <person name="Park H.-J."/>
            <person name="Ramirez L."/>
            <person name="Alfaro M."/>
            <person name="Sun H."/>
            <person name="Tritt A."/>
            <person name="Yoshinaga Y."/>
            <person name="Zwiers L.-H."/>
            <person name="Turgeon B."/>
            <person name="Goodwin S."/>
            <person name="Spatafora J."/>
            <person name="Crous P."/>
            <person name="Grigoriev I."/>
        </authorList>
    </citation>
    <scope>NUCLEOTIDE SEQUENCE</scope>
    <source>
        <strain evidence="4">CBS 262.69</strain>
    </source>
</reference>
<dbReference type="InterPro" id="IPR050348">
    <property type="entry name" value="Protein-Tyr_Phosphatase"/>
</dbReference>
<keyword evidence="4" id="KW-0675">Receptor</keyword>
<dbReference type="AlphaFoldDB" id="A0A6G1HVK8"/>
<dbReference type="PANTHER" id="PTHR19134">
    <property type="entry name" value="RECEPTOR-TYPE TYROSINE-PROTEIN PHOSPHATASE"/>
    <property type="match status" value="1"/>
</dbReference>
<dbReference type="PROSITE" id="PS00383">
    <property type="entry name" value="TYR_PHOSPHATASE_1"/>
    <property type="match status" value="1"/>
</dbReference>
<dbReference type="SMART" id="SM00404">
    <property type="entry name" value="PTPc_motif"/>
    <property type="match status" value="1"/>
</dbReference>
<feature type="non-terminal residue" evidence="4">
    <location>
        <position position="1"/>
    </location>
</feature>
<dbReference type="InterPro" id="IPR016130">
    <property type="entry name" value="Tyr_Pase_AS"/>
</dbReference>
<name>A0A6G1HVK8_9PEZI</name>
<evidence type="ECO:0000256" key="1">
    <source>
        <dbReference type="ARBA" id="ARBA00009649"/>
    </source>
</evidence>
<sequence>PLPAFLRQTRADVHNKFIDLEWVQRERLHQGLRPAEAGGLSPWARACGDEVMRRNRYSNVDPYLQNRVRLRVPEGCNDYINASPIRLVQSDGEGVDFIATQGPKENVLAHMWRMVWHETANPAVIVMLTQTHESGREKCFPYFPEGLGNPCIAINDEFGDGFAAQLTLKSIEEDPLTRSTVRELELRTKDGLTKRVWHLLFAGWPDFLVPEGEDRTALLRLVRLSEEKNAVRSSPRIVHCSAGVGRSGTFIALDWLMRELDLGMLDSIPATRDPVIEVVERMRQQRMMMVQAAEQFWFLYDVLRTLWVERW</sequence>
<accession>A0A6G1HVK8</accession>
<dbReference type="InterPro" id="IPR000242">
    <property type="entry name" value="PTP_cat"/>
</dbReference>
<dbReference type="InterPro" id="IPR000387">
    <property type="entry name" value="Tyr_Pase_dom"/>
</dbReference>
<dbReference type="PRINTS" id="PR00700">
    <property type="entry name" value="PRTYPHPHTASE"/>
</dbReference>
<dbReference type="GO" id="GO:0004725">
    <property type="term" value="F:protein tyrosine phosphatase activity"/>
    <property type="evidence" value="ECO:0007669"/>
    <property type="project" value="InterPro"/>
</dbReference>
<dbReference type="OrthoDB" id="10253954at2759"/>
<proteinExistence type="inferred from homology"/>
<feature type="domain" description="Tyrosine-protein phosphatase" evidence="2">
    <location>
        <begin position="52"/>
        <end position="306"/>
    </location>
</feature>
<dbReference type="SMART" id="SM00194">
    <property type="entry name" value="PTPc"/>
    <property type="match status" value="1"/>
</dbReference>
<dbReference type="Gene3D" id="3.90.190.10">
    <property type="entry name" value="Protein tyrosine phosphatase superfamily"/>
    <property type="match status" value="1"/>
</dbReference>
<dbReference type="Pfam" id="PF00102">
    <property type="entry name" value="Y_phosphatase"/>
    <property type="match status" value="1"/>
</dbReference>
<gene>
    <name evidence="4" type="ORF">EJ06DRAFT_458746</name>
</gene>
<dbReference type="PROSITE" id="PS50056">
    <property type="entry name" value="TYR_PHOSPHATASE_2"/>
    <property type="match status" value="1"/>
</dbReference>
<dbReference type="SUPFAM" id="SSF52799">
    <property type="entry name" value="(Phosphotyrosine protein) phosphatases II"/>
    <property type="match status" value="1"/>
</dbReference>
<dbReference type="InterPro" id="IPR003595">
    <property type="entry name" value="Tyr_Pase_cat"/>
</dbReference>
<dbReference type="CDD" id="cd18533">
    <property type="entry name" value="PTP_fungal"/>
    <property type="match status" value="1"/>
</dbReference>
<dbReference type="Proteomes" id="UP000799640">
    <property type="component" value="Unassembled WGS sequence"/>
</dbReference>
<evidence type="ECO:0000313" key="4">
    <source>
        <dbReference type="EMBL" id="KAF2400042.1"/>
    </source>
</evidence>
<protein>
    <submittedName>
        <fullName evidence="4">Receptor/non-receptor type protein-tyrosine phosphatase</fullName>
    </submittedName>
</protein>
<evidence type="ECO:0000259" key="3">
    <source>
        <dbReference type="PROSITE" id="PS50056"/>
    </source>
</evidence>
<feature type="non-terminal residue" evidence="4">
    <location>
        <position position="311"/>
    </location>
</feature>
<evidence type="ECO:0000259" key="2">
    <source>
        <dbReference type="PROSITE" id="PS50055"/>
    </source>
</evidence>
<comment type="similarity">
    <text evidence="1">Belongs to the protein-tyrosine phosphatase family. Non-receptor class subfamily.</text>
</comment>
<evidence type="ECO:0000313" key="5">
    <source>
        <dbReference type="Proteomes" id="UP000799640"/>
    </source>
</evidence>